<gene>
    <name evidence="3" type="ORF">SAMN05660443_1651</name>
</gene>
<evidence type="ECO:0000313" key="4">
    <source>
        <dbReference type="Proteomes" id="UP000199058"/>
    </source>
</evidence>
<organism evidence="3 4">
    <name type="scientific">Marinospirillum celere</name>
    <dbReference type="NCBI Taxonomy" id="1122252"/>
    <lineage>
        <taxon>Bacteria</taxon>
        <taxon>Pseudomonadati</taxon>
        <taxon>Pseudomonadota</taxon>
        <taxon>Gammaproteobacteria</taxon>
        <taxon>Oceanospirillales</taxon>
        <taxon>Oceanospirillaceae</taxon>
        <taxon>Marinospirillum</taxon>
    </lineage>
</organism>
<dbReference type="OrthoDB" id="6402501at2"/>
<dbReference type="RefSeq" id="WP_091961840.1">
    <property type="nucleotide sequence ID" value="NZ_FOLH01000003.1"/>
</dbReference>
<dbReference type="InterPro" id="IPR008621">
    <property type="entry name" value="Cbb3-typ_cyt_oxidase_comp"/>
</dbReference>
<dbReference type="EMBL" id="FOLH01000003">
    <property type="protein sequence ID" value="SFC15532.1"/>
    <property type="molecule type" value="Genomic_DNA"/>
</dbReference>
<dbReference type="Pfam" id="PF05545">
    <property type="entry name" value="FixQ"/>
    <property type="match status" value="1"/>
</dbReference>
<dbReference type="Proteomes" id="UP000199058">
    <property type="component" value="Unassembled WGS sequence"/>
</dbReference>
<accession>A0A1I1GW65</accession>
<evidence type="ECO:0000256" key="1">
    <source>
        <dbReference type="SAM" id="MobiDB-lite"/>
    </source>
</evidence>
<feature type="transmembrane region" description="Helical" evidence="2">
    <location>
        <begin position="6"/>
        <end position="26"/>
    </location>
</feature>
<protein>
    <submittedName>
        <fullName evidence="3">Cytochrome c oxidase cbb3-type subunit 4</fullName>
    </submittedName>
</protein>
<evidence type="ECO:0000256" key="2">
    <source>
        <dbReference type="SAM" id="Phobius"/>
    </source>
</evidence>
<dbReference type="CDD" id="cd01324">
    <property type="entry name" value="cbb3_Oxidase_CcoQ"/>
    <property type="match status" value="1"/>
</dbReference>
<evidence type="ECO:0000313" key="3">
    <source>
        <dbReference type="EMBL" id="SFC15532.1"/>
    </source>
</evidence>
<feature type="region of interest" description="Disordered" evidence="1">
    <location>
        <begin position="38"/>
        <end position="66"/>
    </location>
</feature>
<keyword evidence="4" id="KW-1185">Reference proteome</keyword>
<dbReference type="AlphaFoldDB" id="A0A1I1GW65"/>
<name>A0A1I1GW65_9GAMM</name>
<keyword evidence="2" id="KW-0472">Membrane</keyword>
<proteinExistence type="predicted"/>
<reference evidence="3 4" key="1">
    <citation type="submission" date="2016-10" db="EMBL/GenBank/DDBJ databases">
        <authorList>
            <person name="de Groot N.N."/>
        </authorList>
    </citation>
    <scope>NUCLEOTIDE SEQUENCE [LARGE SCALE GENOMIC DNA]</scope>
    <source>
        <strain evidence="3 4">DSM 18438</strain>
    </source>
</reference>
<dbReference type="STRING" id="1122252.SAMN05660443_1651"/>
<keyword evidence="2" id="KW-1133">Transmembrane helix</keyword>
<keyword evidence="2" id="KW-0812">Transmembrane</keyword>
<sequence>MDINVFRGLMSVVLLFAFLGIVFWAYSKNQKKPFDEAANLPFADEDEDEKNHNQDASSSLENKKHD</sequence>